<dbReference type="PROSITE" id="PS50965">
    <property type="entry name" value="NERD"/>
    <property type="match status" value="1"/>
</dbReference>
<dbReference type="InterPro" id="IPR011528">
    <property type="entry name" value="NERD"/>
</dbReference>
<reference evidence="3 4" key="1">
    <citation type="submission" date="2023-08" db="EMBL/GenBank/DDBJ databases">
        <title>Oxalobacteraceae gen .nov., isolated from river sludge outside the plant.</title>
        <authorList>
            <person name="Zhao S.Y."/>
        </authorList>
    </citation>
    <scope>NUCLEOTIDE SEQUENCE [LARGE SCALE GENOMIC DNA]</scope>
    <source>
        <strain evidence="3 4">R-40</strain>
    </source>
</reference>
<evidence type="ECO:0000313" key="3">
    <source>
        <dbReference type="EMBL" id="MDQ9172033.1"/>
    </source>
</evidence>
<proteinExistence type="predicted"/>
<dbReference type="Proteomes" id="UP001225596">
    <property type="component" value="Unassembled WGS sequence"/>
</dbReference>
<keyword evidence="4" id="KW-1185">Reference proteome</keyword>
<feature type="transmembrane region" description="Helical" evidence="1">
    <location>
        <begin position="96"/>
        <end position="118"/>
    </location>
</feature>
<evidence type="ECO:0000256" key="1">
    <source>
        <dbReference type="SAM" id="Phobius"/>
    </source>
</evidence>
<keyword evidence="1" id="KW-1133">Transmembrane helix</keyword>
<feature type="transmembrane region" description="Helical" evidence="1">
    <location>
        <begin position="58"/>
        <end position="84"/>
    </location>
</feature>
<feature type="transmembrane region" description="Helical" evidence="1">
    <location>
        <begin position="12"/>
        <end position="38"/>
    </location>
</feature>
<dbReference type="EMBL" id="JAUYVH010000015">
    <property type="protein sequence ID" value="MDQ9172033.1"/>
    <property type="molecule type" value="Genomic_DNA"/>
</dbReference>
<dbReference type="RefSeq" id="WP_338438030.1">
    <property type="nucleotide sequence ID" value="NZ_JAUYVH010000015.1"/>
</dbReference>
<keyword evidence="1" id="KW-0472">Membrane</keyword>
<gene>
    <name evidence="3" type="ORF">Q8A64_16595</name>
</gene>
<comment type="caution">
    <text evidence="3">The sequence shown here is derived from an EMBL/GenBank/DDBJ whole genome shotgun (WGS) entry which is preliminary data.</text>
</comment>
<organism evidence="3 4">
    <name type="scientific">Keguizhuia sedimenti</name>
    <dbReference type="NCBI Taxonomy" id="3064264"/>
    <lineage>
        <taxon>Bacteria</taxon>
        <taxon>Pseudomonadati</taxon>
        <taxon>Pseudomonadota</taxon>
        <taxon>Betaproteobacteria</taxon>
        <taxon>Burkholderiales</taxon>
        <taxon>Oxalobacteraceae</taxon>
        <taxon>Keguizhuia</taxon>
    </lineage>
</organism>
<protein>
    <submittedName>
        <fullName evidence="3">Nuclease-related domain-containing protein</fullName>
    </submittedName>
</protein>
<keyword evidence="1" id="KW-0812">Transmembrane</keyword>
<evidence type="ECO:0000313" key="4">
    <source>
        <dbReference type="Proteomes" id="UP001225596"/>
    </source>
</evidence>
<name>A0ABU1BSN1_9BURK</name>
<accession>A0ABU1BSN1</accession>
<sequence>MTRAAQQDESFLTNVVASMIAGIFLAIPLSMLASFYFLKVPISRALKLEERSLHLAAWKWLFIPLKWLAGAGFVYSAVQAALLFSRTTRFPEQEFIYAMLYLALALLAAFIFNVVHWMEQLYQTPAIQKKLAGLQAERFVSQLINAHLAHYTDAKALHGVLFVFNPGLPNEFSVEADHLLITARHIFVIETKYKSGTIAAHATAPQWHITTAHGQSTMRNALKQAKNAAQVLARECKLPCMPIPLVAIQGKDLTITDAPTNVVPAEEIVQVIDAFETSQPKPLFSSDQVLSVLREHIATDKGALQRHIARAEQAASRAAMASIVESASLH</sequence>
<feature type="domain" description="NERD" evidence="2">
    <location>
        <begin position="132"/>
        <end position="255"/>
    </location>
</feature>
<evidence type="ECO:0000259" key="2">
    <source>
        <dbReference type="PROSITE" id="PS50965"/>
    </source>
</evidence>
<dbReference type="Pfam" id="PF08378">
    <property type="entry name" value="NERD"/>
    <property type="match status" value="1"/>
</dbReference>